<comment type="caution">
    <text evidence="7">The sequence shown here is derived from an EMBL/GenBank/DDBJ whole genome shotgun (WGS) entry which is preliminary data.</text>
</comment>
<keyword evidence="2 5" id="KW-0812">Transmembrane</keyword>
<feature type="transmembrane region" description="Helical" evidence="5">
    <location>
        <begin position="6"/>
        <end position="25"/>
    </location>
</feature>
<feature type="non-terminal residue" evidence="7">
    <location>
        <position position="1"/>
    </location>
</feature>
<dbReference type="InterPro" id="IPR003439">
    <property type="entry name" value="ABC_transporter-like_ATP-bd"/>
</dbReference>
<accession>A0ABV4U1C1</accession>
<dbReference type="Proteomes" id="UP001575181">
    <property type="component" value="Unassembled WGS sequence"/>
</dbReference>
<dbReference type="InterPro" id="IPR027417">
    <property type="entry name" value="P-loop_NTPase"/>
</dbReference>
<dbReference type="SUPFAM" id="SSF90123">
    <property type="entry name" value="ABC transporter transmembrane region"/>
    <property type="match status" value="1"/>
</dbReference>
<keyword evidence="3 5" id="KW-1133">Transmembrane helix</keyword>
<feature type="domain" description="ABC transmembrane type-1" evidence="6">
    <location>
        <begin position="1"/>
        <end position="245"/>
    </location>
</feature>
<feature type="transmembrane region" description="Helical" evidence="5">
    <location>
        <begin position="103"/>
        <end position="123"/>
    </location>
</feature>
<protein>
    <submittedName>
        <fullName evidence="7">Peptidase domain-containing ABC transporter</fullName>
    </submittedName>
</protein>
<name>A0ABV4U1C1_9GAMM</name>
<evidence type="ECO:0000256" key="4">
    <source>
        <dbReference type="ARBA" id="ARBA00023136"/>
    </source>
</evidence>
<dbReference type="Gene3D" id="1.20.1560.10">
    <property type="entry name" value="ABC transporter type 1, transmembrane domain"/>
    <property type="match status" value="1"/>
</dbReference>
<dbReference type="Pfam" id="PF00005">
    <property type="entry name" value="ABC_tran"/>
    <property type="match status" value="1"/>
</dbReference>
<feature type="transmembrane region" description="Helical" evidence="5">
    <location>
        <begin position="72"/>
        <end position="97"/>
    </location>
</feature>
<dbReference type="Pfam" id="PF00664">
    <property type="entry name" value="ABC_membrane"/>
    <property type="match status" value="1"/>
</dbReference>
<evidence type="ECO:0000256" key="3">
    <source>
        <dbReference type="ARBA" id="ARBA00022989"/>
    </source>
</evidence>
<organism evidence="7 8">
    <name type="scientific">Thiohalorhabdus methylotrophus</name>
    <dbReference type="NCBI Taxonomy" id="3242694"/>
    <lineage>
        <taxon>Bacteria</taxon>
        <taxon>Pseudomonadati</taxon>
        <taxon>Pseudomonadota</taxon>
        <taxon>Gammaproteobacteria</taxon>
        <taxon>Thiohalorhabdales</taxon>
        <taxon>Thiohalorhabdaceae</taxon>
        <taxon>Thiohalorhabdus</taxon>
    </lineage>
</organism>
<dbReference type="EMBL" id="JBGUAW010000039">
    <property type="protein sequence ID" value="MFA9462645.1"/>
    <property type="molecule type" value="Genomic_DNA"/>
</dbReference>
<dbReference type="Gene3D" id="3.40.50.300">
    <property type="entry name" value="P-loop containing nucleotide triphosphate hydrolases"/>
    <property type="match status" value="1"/>
</dbReference>
<dbReference type="InterPro" id="IPR039421">
    <property type="entry name" value="Type_1_exporter"/>
</dbReference>
<evidence type="ECO:0000313" key="7">
    <source>
        <dbReference type="EMBL" id="MFA9462645.1"/>
    </source>
</evidence>
<dbReference type="InterPro" id="IPR036640">
    <property type="entry name" value="ABC1_TM_sf"/>
</dbReference>
<dbReference type="InterPro" id="IPR011527">
    <property type="entry name" value="ABC1_TM_dom"/>
</dbReference>
<sequence>VIAVALFMFMVFSSVMTWVRQYLIIHTGNRIDAVLGSRVFAHLFELPLRYFEQRSTGTLVARVEGLQTIREFLTGAAVSLFLDLPFLVVFLGVMVYYSLALTLIAASILALIAIISLAITPILRKRLNRQFLLGARNQAFVTEYISGAETVKSLQMEPQLNRRYGDYLSSYLDATLHARTLGNTYNVIANGLEQLMTLGVLCIGAYTVMQRPDFTVGMLVAFNMFASRLSQPVLRLVGLWQEFQQADIAVKRLGDIMDAPAEPYRAVPARAQGHSGAIQMEGVAFRYGEDQPLLYEDLDMEIPAGTCVSVMGPSGTGKSTLAKLLLGFYRPRAGRIRIDGHDIRHLAANELRTLFGVVPQETELFSGTVYENLTAGNPSA</sequence>
<evidence type="ECO:0000313" key="8">
    <source>
        <dbReference type="Proteomes" id="UP001575181"/>
    </source>
</evidence>
<dbReference type="PROSITE" id="PS50929">
    <property type="entry name" value="ABC_TM1F"/>
    <property type="match status" value="1"/>
</dbReference>
<evidence type="ECO:0000256" key="1">
    <source>
        <dbReference type="ARBA" id="ARBA00004651"/>
    </source>
</evidence>
<gene>
    <name evidence="7" type="ORF">ACERLL_17770</name>
</gene>
<evidence type="ECO:0000256" key="2">
    <source>
        <dbReference type="ARBA" id="ARBA00022692"/>
    </source>
</evidence>
<proteinExistence type="predicted"/>
<keyword evidence="8" id="KW-1185">Reference proteome</keyword>
<keyword evidence="4 5" id="KW-0472">Membrane</keyword>
<dbReference type="SUPFAM" id="SSF52540">
    <property type="entry name" value="P-loop containing nucleoside triphosphate hydrolases"/>
    <property type="match status" value="1"/>
</dbReference>
<reference evidence="7 8" key="1">
    <citation type="submission" date="2024-08" db="EMBL/GenBank/DDBJ databases">
        <title>Whole-genome sequencing of halo(alkali)philic microorganisms from hypersaline lakes.</title>
        <authorList>
            <person name="Sorokin D.Y."/>
            <person name="Merkel A.Y."/>
            <person name="Messina E."/>
            <person name="Yakimov M."/>
        </authorList>
    </citation>
    <scope>NUCLEOTIDE SEQUENCE [LARGE SCALE GENOMIC DNA]</scope>
    <source>
        <strain evidence="7 8">Cl-TMA</strain>
    </source>
</reference>
<dbReference type="RefSeq" id="WP_373657433.1">
    <property type="nucleotide sequence ID" value="NZ_JBGUAW010000039.1"/>
</dbReference>
<comment type="subcellular location">
    <subcellularLocation>
        <location evidence="1">Cell membrane</location>
        <topology evidence="1">Multi-pass membrane protein</topology>
    </subcellularLocation>
</comment>
<evidence type="ECO:0000256" key="5">
    <source>
        <dbReference type="SAM" id="Phobius"/>
    </source>
</evidence>
<feature type="non-terminal residue" evidence="7">
    <location>
        <position position="380"/>
    </location>
</feature>
<dbReference type="CDD" id="cd03228">
    <property type="entry name" value="ABCC_MRP_Like"/>
    <property type="match status" value="1"/>
</dbReference>
<evidence type="ECO:0000259" key="6">
    <source>
        <dbReference type="PROSITE" id="PS50929"/>
    </source>
</evidence>
<dbReference type="PANTHER" id="PTHR24221:SF647">
    <property type="entry name" value="BLL6336 PROTEIN"/>
    <property type="match status" value="1"/>
</dbReference>
<dbReference type="PANTHER" id="PTHR24221">
    <property type="entry name" value="ATP-BINDING CASSETTE SUB-FAMILY B"/>
    <property type="match status" value="1"/>
</dbReference>